<keyword evidence="4" id="KW-0175">Coiled coil</keyword>
<accession>A0A2C9KVS7</accession>
<evidence type="ECO:0000256" key="2">
    <source>
        <dbReference type="ARBA" id="ARBA00022741"/>
    </source>
</evidence>
<dbReference type="VEuPathDB" id="VectorBase:BGLB024015"/>
<evidence type="ECO:0000256" key="1">
    <source>
        <dbReference type="ARBA" id="ARBA00008535"/>
    </source>
</evidence>
<feature type="compositionally biased region" description="Polar residues" evidence="5">
    <location>
        <begin position="43"/>
        <end position="58"/>
    </location>
</feature>
<evidence type="ECO:0000256" key="4">
    <source>
        <dbReference type="SAM" id="Coils"/>
    </source>
</evidence>
<dbReference type="Proteomes" id="UP000076420">
    <property type="component" value="Unassembled WGS sequence"/>
</dbReference>
<reference evidence="7" key="1">
    <citation type="submission" date="2020-05" db="UniProtKB">
        <authorList>
            <consortium name="EnsemblMetazoa"/>
        </authorList>
    </citation>
    <scope>IDENTIFICATION</scope>
    <source>
        <strain evidence="7">BB02</strain>
    </source>
</reference>
<name>A0A2C9KVS7_BIOGL</name>
<evidence type="ECO:0000259" key="6">
    <source>
        <dbReference type="PROSITE" id="PS51720"/>
    </source>
</evidence>
<dbReference type="Gene3D" id="3.40.50.300">
    <property type="entry name" value="P-loop containing nucleotide triphosphate hydrolases"/>
    <property type="match status" value="1"/>
</dbReference>
<dbReference type="KEGG" id="bgt:106058610"/>
<dbReference type="SUPFAM" id="SSF52540">
    <property type="entry name" value="P-loop containing nucleoside triphosphate hydrolases"/>
    <property type="match status" value="1"/>
</dbReference>
<keyword evidence="3" id="KW-0342">GTP-binding</keyword>
<sequence length="519" mass="58991">MEEDPSQKSFNDKIGHFQKFQIIDSRKLAPPKTPPKPARRGLTNVSVTQSRVTSSMSSPPKDLTLDQENQNVEHVTEQQSGAHSVTMQHQGTIDVSINTDANEGDTRSSLNDNIDLLLIGKTGYGKSALGNSILNCDAFVSEPSFTSVTKDVSDEANEVNGRTIKVVDSPGVGDTDWENDETTNFVVNALSQAIAINPQGYHAFLLVVKFGGRFTKEDQGTIDFLKKVFGQTFVRKFCILVLTYGDQFEAQVKVSFQDWIQSQKGVLSDLVKECNNRVILFDNQTTDRQKRERQVNKLIEIVDSLKLENCRYTNDQFDLAKTEREALMLSTKAPQITDETITEAKIISHKFKRALEIVKTDFNPAPLEPLLDRINKLHALIMATDNKTGILADLLIYLKTIKSSISDEIKFCKRLLELEKQIREENAIQSTLLAQWLRETKLNNEQLMGEEKQQQKEIQKLKESEAEWEQQRKRIMAELYSVTNRIPEIDEQNRMIASKHRNFFSSVCHKIKKTFTNKS</sequence>
<dbReference type="EnsemblMetazoa" id="BGLB024015-RA">
    <property type="protein sequence ID" value="BGLB024015-PA"/>
    <property type="gene ID" value="BGLB024015"/>
</dbReference>
<gene>
    <name evidence="7" type="primary">106058610</name>
</gene>
<evidence type="ECO:0000313" key="7">
    <source>
        <dbReference type="EnsemblMetazoa" id="BGLB024015-PA"/>
    </source>
</evidence>
<proteinExistence type="inferred from homology"/>
<dbReference type="PANTHER" id="PTHR10903:SF184">
    <property type="entry name" value="GTP-BINDING PROTEIN A"/>
    <property type="match status" value="1"/>
</dbReference>
<feature type="region of interest" description="Disordered" evidence="5">
    <location>
        <begin position="1"/>
        <end position="66"/>
    </location>
</feature>
<dbReference type="FunFam" id="3.40.50.300:FF:000840">
    <property type="entry name" value="Immune-associated nucleotide-binding protein 9"/>
    <property type="match status" value="1"/>
</dbReference>
<dbReference type="GO" id="GO:0005525">
    <property type="term" value="F:GTP binding"/>
    <property type="evidence" value="ECO:0007669"/>
    <property type="project" value="UniProtKB-KW"/>
</dbReference>
<dbReference type="PANTHER" id="PTHR10903">
    <property type="entry name" value="GTPASE, IMAP FAMILY MEMBER-RELATED"/>
    <property type="match status" value="1"/>
</dbReference>
<dbReference type="Pfam" id="PF04548">
    <property type="entry name" value="AIG1"/>
    <property type="match status" value="1"/>
</dbReference>
<dbReference type="STRING" id="6526.A0A2C9KVS7"/>
<dbReference type="VEuPathDB" id="VectorBase:BGLAX_028934"/>
<dbReference type="InterPro" id="IPR006703">
    <property type="entry name" value="G_AIG1"/>
</dbReference>
<dbReference type="PROSITE" id="PS51720">
    <property type="entry name" value="G_AIG1"/>
    <property type="match status" value="1"/>
</dbReference>
<dbReference type="InterPro" id="IPR027417">
    <property type="entry name" value="P-loop_NTPase"/>
</dbReference>
<evidence type="ECO:0000256" key="3">
    <source>
        <dbReference type="ARBA" id="ARBA00023134"/>
    </source>
</evidence>
<dbReference type="InterPro" id="IPR045058">
    <property type="entry name" value="GIMA/IAN/Toc"/>
</dbReference>
<comment type="similarity">
    <text evidence="1">Belongs to the TRAFAC class TrmE-Era-EngA-EngB-Septin-like GTPase superfamily. AIG1/Toc34/Toc159-like paraseptin GTPase family. IAN subfamily.</text>
</comment>
<organism evidence="7 8">
    <name type="scientific">Biomphalaria glabrata</name>
    <name type="common">Bloodfluke planorb</name>
    <name type="synonym">Freshwater snail</name>
    <dbReference type="NCBI Taxonomy" id="6526"/>
    <lineage>
        <taxon>Eukaryota</taxon>
        <taxon>Metazoa</taxon>
        <taxon>Spiralia</taxon>
        <taxon>Lophotrochozoa</taxon>
        <taxon>Mollusca</taxon>
        <taxon>Gastropoda</taxon>
        <taxon>Heterobranchia</taxon>
        <taxon>Euthyneura</taxon>
        <taxon>Panpulmonata</taxon>
        <taxon>Hygrophila</taxon>
        <taxon>Lymnaeoidea</taxon>
        <taxon>Planorbidae</taxon>
        <taxon>Biomphalaria</taxon>
    </lineage>
</organism>
<dbReference type="AlphaFoldDB" id="A0A2C9KVS7"/>
<feature type="domain" description="AIG1-type G" evidence="6">
    <location>
        <begin position="111"/>
        <end position="321"/>
    </location>
</feature>
<protein>
    <recommendedName>
        <fullName evidence="6">AIG1-type G domain-containing protein</fullName>
    </recommendedName>
</protein>
<keyword evidence="2" id="KW-0547">Nucleotide-binding</keyword>
<feature type="coiled-coil region" evidence="4">
    <location>
        <begin position="437"/>
        <end position="478"/>
    </location>
</feature>
<dbReference type="OrthoDB" id="5985928at2759"/>
<evidence type="ECO:0000256" key="5">
    <source>
        <dbReference type="SAM" id="MobiDB-lite"/>
    </source>
</evidence>
<evidence type="ECO:0000313" key="8">
    <source>
        <dbReference type="Proteomes" id="UP000076420"/>
    </source>
</evidence>